<organism evidence="1 2">
    <name type="scientific">Actinomadura craniellae</name>
    <dbReference type="NCBI Taxonomy" id="2231787"/>
    <lineage>
        <taxon>Bacteria</taxon>
        <taxon>Bacillati</taxon>
        <taxon>Actinomycetota</taxon>
        <taxon>Actinomycetes</taxon>
        <taxon>Streptosporangiales</taxon>
        <taxon>Thermomonosporaceae</taxon>
        <taxon>Actinomadura</taxon>
    </lineage>
</organism>
<dbReference type="PANTHER" id="PTHR36221">
    <property type="entry name" value="DUF742 DOMAIN-CONTAINING PROTEIN"/>
    <property type="match status" value="1"/>
</dbReference>
<dbReference type="AlphaFoldDB" id="A0A365H0F7"/>
<keyword evidence="2" id="KW-1185">Reference proteome</keyword>
<evidence type="ECO:0008006" key="3">
    <source>
        <dbReference type="Google" id="ProtNLM"/>
    </source>
</evidence>
<gene>
    <name evidence="1" type="ORF">DPM19_25535</name>
</gene>
<evidence type="ECO:0000313" key="1">
    <source>
        <dbReference type="EMBL" id="RAY12498.1"/>
    </source>
</evidence>
<accession>A0A365H0F7</accession>
<comment type="caution">
    <text evidence="1">The sequence shown here is derived from an EMBL/GenBank/DDBJ whole genome shotgun (WGS) entry which is preliminary data.</text>
</comment>
<dbReference type="Pfam" id="PF05331">
    <property type="entry name" value="DUF742"/>
    <property type="match status" value="1"/>
</dbReference>
<dbReference type="PANTHER" id="PTHR36221:SF1">
    <property type="entry name" value="DUF742 DOMAIN-CONTAINING PROTEIN"/>
    <property type="match status" value="1"/>
</dbReference>
<dbReference type="EMBL" id="QLYX01000013">
    <property type="protein sequence ID" value="RAY12498.1"/>
    <property type="molecule type" value="Genomic_DNA"/>
</dbReference>
<name>A0A365H0F7_9ACTN</name>
<dbReference type="InterPro" id="IPR007995">
    <property type="entry name" value="DUF742"/>
</dbReference>
<protein>
    <recommendedName>
        <fullName evidence="3">DUF742 domain-containing protein</fullName>
    </recommendedName>
</protein>
<dbReference type="OrthoDB" id="3296462at2"/>
<evidence type="ECO:0000313" key="2">
    <source>
        <dbReference type="Proteomes" id="UP000251891"/>
    </source>
</evidence>
<proteinExistence type="predicted"/>
<dbReference type="Proteomes" id="UP000251891">
    <property type="component" value="Unassembled WGS sequence"/>
</dbReference>
<reference evidence="1 2" key="1">
    <citation type="submission" date="2018-06" db="EMBL/GenBank/DDBJ databases">
        <title>Actinomadura craniellae sp. nov. isolated from marine sponge Craniella sp.</title>
        <authorList>
            <person name="Li L."/>
            <person name="Xu Q.H."/>
            <person name="Lin H.W."/>
            <person name="Lu Y.H."/>
        </authorList>
    </citation>
    <scope>NUCLEOTIDE SEQUENCE [LARGE SCALE GENOMIC DNA]</scope>
    <source>
        <strain evidence="1 2">LHW63021</strain>
    </source>
</reference>
<sequence length="126" mass="13826">MNRREERWVDDAAGPVVRPYAMTRGRTRPTTGVQLDVVAIVVGTGLAVTDTTRTTPERQRLLALCGRPQALADLASDLDLPIGVVRVLVGDLIDQGLLRIQPQPTSSTAHPDQRLLRRVLDDLRAL</sequence>